<evidence type="ECO:0000256" key="4">
    <source>
        <dbReference type="ARBA" id="ARBA00022737"/>
    </source>
</evidence>
<dbReference type="InterPro" id="IPR046350">
    <property type="entry name" value="Cystatin_sf"/>
</dbReference>
<protein>
    <recommendedName>
        <fullName evidence="8">Cystatin fetuin-A-type domain-containing protein</fullName>
    </recommendedName>
</protein>
<evidence type="ECO:0000256" key="2">
    <source>
        <dbReference type="ARBA" id="ARBA00022525"/>
    </source>
</evidence>
<feature type="region of interest" description="Disordered" evidence="7">
    <location>
        <begin position="281"/>
        <end position="347"/>
    </location>
</feature>
<dbReference type="PANTHER" id="PTHR13814:SF6">
    <property type="entry name" value="ALPHA-2-HS-GLYCOPROTEIN"/>
    <property type="match status" value="1"/>
</dbReference>
<dbReference type="SMART" id="SM00043">
    <property type="entry name" value="CY"/>
    <property type="match status" value="2"/>
</dbReference>
<dbReference type="GO" id="GO:0072562">
    <property type="term" value="C:blood microparticle"/>
    <property type="evidence" value="ECO:0007669"/>
    <property type="project" value="TreeGrafter"/>
</dbReference>
<evidence type="ECO:0000256" key="7">
    <source>
        <dbReference type="SAM" id="MobiDB-lite"/>
    </source>
</evidence>
<dbReference type="InterPro" id="IPR001363">
    <property type="entry name" value="Prot_inh_fetuin_CS"/>
</dbReference>
<evidence type="ECO:0000256" key="6">
    <source>
        <dbReference type="ARBA" id="ARBA00023180"/>
    </source>
</evidence>
<sequence length="364" mass="40818">MSDFQHAYPKYAFNRYKKRQNLIKCCSELFVKTGVQTLGAVAILGLLAGAWAQVLPNIRRPPCDSPEVEQAALIAQDYINSHHKHGYKFILNQIDEIKIIEKPDGGETYLMEVDLLETTCHVLDPTPLANCSVREKHLMHVDSDCDVALTKEKDVLTVKAYKCKTKPDSREQMCLGCIDMVHLNHTEGLDLVTESLIAYNTKSSDNPDQARFALLEVTRLSAQVVGGGHRYFAEFAIVETNCTVNEKESCVFLNHTVAVSTWAREARDGRCNERCEGPNAPHHLHHHEHHHLHHHQHGPHGVRHHHLKQHHDPDATGLLSESKESAEVPKVKRETVGIPQAPTHAPVGPVEALVPHCPGKVKFY</sequence>
<feature type="compositionally biased region" description="Basic residues" evidence="7">
    <location>
        <begin position="282"/>
        <end position="309"/>
    </location>
</feature>
<dbReference type="InterPro" id="IPR000010">
    <property type="entry name" value="Cystatin_dom"/>
</dbReference>
<dbReference type="PANTHER" id="PTHR13814">
    <property type="entry name" value="FETUIN"/>
    <property type="match status" value="1"/>
</dbReference>
<dbReference type="GeneTree" id="ENSGT00950000182930"/>
<evidence type="ECO:0000259" key="8">
    <source>
        <dbReference type="PROSITE" id="PS51529"/>
    </source>
</evidence>
<keyword evidence="4" id="KW-0677">Repeat</keyword>
<comment type="subcellular location">
    <subcellularLocation>
        <location evidence="1">Secreted</location>
    </subcellularLocation>
</comment>
<organism evidence="9 10">
    <name type="scientific">Scleropages formosus</name>
    <name type="common">Asian bonytongue</name>
    <name type="synonym">Osteoglossum formosum</name>
    <dbReference type="NCBI Taxonomy" id="113540"/>
    <lineage>
        <taxon>Eukaryota</taxon>
        <taxon>Metazoa</taxon>
        <taxon>Chordata</taxon>
        <taxon>Craniata</taxon>
        <taxon>Vertebrata</taxon>
        <taxon>Euteleostomi</taxon>
        <taxon>Actinopterygii</taxon>
        <taxon>Neopterygii</taxon>
        <taxon>Teleostei</taxon>
        <taxon>Osteoglossocephala</taxon>
        <taxon>Osteoglossomorpha</taxon>
        <taxon>Osteoglossiformes</taxon>
        <taxon>Osteoglossidae</taxon>
        <taxon>Scleropages</taxon>
    </lineage>
</organism>
<reference evidence="9" key="3">
    <citation type="submission" date="2025-09" db="UniProtKB">
        <authorList>
            <consortium name="Ensembl"/>
        </authorList>
    </citation>
    <scope>IDENTIFICATION</scope>
</reference>
<evidence type="ECO:0000313" key="10">
    <source>
        <dbReference type="Proteomes" id="UP000694397"/>
    </source>
</evidence>
<evidence type="ECO:0000313" key="9">
    <source>
        <dbReference type="Ensembl" id="ENSSFOP00015023134.2"/>
    </source>
</evidence>
<feature type="domain" description="Cystatin fetuin-A-type" evidence="8">
    <location>
        <begin position="53"/>
        <end position="166"/>
    </location>
</feature>
<dbReference type="Proteomes" id="UP000694397">
    <property type="component" value="Chromosome 25"/>
</dbReference>
<dbReference type="SUPFAM" id="SSF54403">
    <property type="entry name" value="Cystatin/monellin"/>
    <property type="match status" value="2"/>
</dbReference>
<evidence type="ECO:0000256" key="3">
    <source>
        <dbReference type="ARBA" id="ARBA00022729"/>
    </source>
</evidence>
<dbReference type="Pfam" id="PF00031">
    <property type="entry name" value="Cystatin"/>
    <property type="match status" value="1"/>
</dbReference>
<dbReference type="InterPro" id="IPR025760">
    <property type="entry name" value="Cystatin_Fetuin_A"/>
</dbReference>
<reference evidence="9 10" key="1">
    <citation type="submission" date="2019-04" db="EMBL/GenBank/DDBJ databases">
        <authorList>
            <consortium name="Wellcome Sanger Institute Data Sharing"/>
        </authorList>
    </citation>
    <scope>NUCLEOTIDE SEQUENCE [LARGE SCALE GENOMIC DNA]</scope>
</reference>
<reference evidence="9" key="2">
    <citation type="submission" date="2025-08" db="UniProtKB">
        <authorList>
            <consortium name="Ensembl"/>
        </authorList>
    </citation>
    <scope>IDENTIFICATION</scope>
</reference>
<gene>
    <name evidence="9" type="primary">ahsg2</name>
</gene>
<dbReference type="GO" id="GO:0031012">
    <property type="term" value="C:extracellular matrix"/>
    <property type="evidence" value="ECO:0007669"/>
    <property type="project" value="TreeGrafter"/>
</dbReference>
<dbReference type="GO" id="GO:0004869">
    <property type="term" value="F:cysteine-type endopeptidase inhibitor activity"/>
    <property type="evidence" value="ECO:0007669"/>
    <property type="project" value="InterPro"/>
</dbReference>
<evidence type="ECO:0000256" key="1">
    <source>
        <dbReference type="ARBA" id="ARBA00004613"/>
    </source>
</evidence>
<evidence type="ECO:0000256" key="5">
    <source>
        <dbReference type="ARBA" id="ARBA00023157"/>
    </source>
</evidence>
<dbReference type="PROSITE" id="PS51529">
    <property type="entry name" value="CYSTATIN_FETUIN_A"/>
    <property type="match status" value="1"/>
</dbReference>
<keyword evidence="2" id="KW-0964">Secreted</keyword>
<keyword evidence="6" id="KW-0325">Glycoprotein</keyword>
<feature type="compositionally biased region" description="Basic and acidic residues" evidence="7">
    <location>
        <begin position="321"/>
        <end position="335"/>
    </location>
</feature>
<accession>A0A8C9V582</accession>
<dbReference type="Ensembl" id="ENSSFOT00015023389.2">
    <property type="protein sequence ID" value="ENSSFOP00015023134.2"/>
    <property type="gene ID" value="ENSSFOG00015014843.2"/>
</dbReference>
<dbReference type="InterPro" id="IPR050735">
    <property type="entry name" value="Kininogen_Fetuin_HRG"/>
</dbReference>
<dbReference type="Gene3D" id="3.10.450.10">
    <property type="match status" value="2"/>
</dbReference>
<name>A0A8C9V582_SCLFO</name>
<keyword evidence="3" id="KW-0732">Signal</keyword>
<dbReference type="PROSITE" id="PS01255">
    <property type="entry name" value="FETUIN_2"/>
    <property type="match status" value="1"/>
</dbReference>
<keyword evidence="5" id="KW-1015">Disulfide bond</keyword>
<proteinExistence type="predicted"/>
<keyword evidence="10" id="KW-1185">Reference proteome</keyword>
<dbReference type="AlphaFoldDB" id="A0A8C9V582"/>
<dbReference type="OrthoDB" id="8780871at2759"/>